<dbReference type="Pfam" id="PF02681">
    <property type="entry name" value="DUF212"/>
    <property type="match status" value="1"/>
</dbReference>
<keyword evidence="4" id="KW-1185">Reference proteome</keyword>
<evidence type="ECO:0008006" key="5">
    <source>
        <dbReference type="Google" id="ProtNLM"/>
    </source>
</evidence>
<accession>A0ABY9BJL0</accession>
<dbReference type="PANTHER" id="PTHR31446:SF29">
    <property type="entry name" value="ACID PHOSPHATASE_VANADIUM-DEPENDENT HALOPEROXIDASE-RELATED PROTEIN"/>
    <property type="match status" value="1"/>
</dbReference>
<dbReference type="Proteomes" id="UP001227230">
    <property type="component" value="Chromosome 2"/>
</dbReference>
<name>A0ABY9BJL0_VITVI</name>
<evidence type="ECO:0000256" key="2">
    <source>
        <dbReference type="SAM" id="SignalP"/>
    </source>
</evidence>
<organism evidence="3 4">
    <name type="scientific">Vitis vinifera</name>
    <name type="common">Grape</name>
    <dbReference type="NCBI Taxonomy" id="29760"/>
    <lineage>
        <taxon>Eukaryota</taxon>
        <taxon>Viridiplantae</taxon>
        <taxon>Streptophyta</taxon>
        <taxon>Embryophyta</taxon>
        <taxon>Tracheophyta</taxon>
        <taxon>Spermatophyta</taxon>
        <taxon>Magnoliopsida</taxon>
        <taxon>eudicotyledons</taxon>
        <taxon>Gunneridae</taxon>
        <taxon>Pentapetalae</taxon>
        <taxon>rosids</taxon>
        <taxon>Vitales</taxon>
        <taxon>Vitaceae</taxon>
        <taxon>Viteae</taxon>
        <taxon>Vitis</taxon>
    </lineage>
</organism>
<feature type="signal peptide" evidence="2">
    <location>
        <begin position="1"/>
        <end position="17"/>
    </location>
</feature>
<feature type="chain" id="PRO_5046408888" description="Transmembrane protein" evidence="2">
    <location>
        <begin position="18"/>
        <end position="113"/>
    </location>
</feature>
<keyword evidence="1" id="KW-0472">Membrane</keyword>
<sequence>MLIKILLVATFISFILAYLHGDEYEELGFEVYICLWGVSSSYTALCTTLTTSVVLCHGMADSLFPMCLGFSLIVMRGVTGVRKRARMQVEVLARAMLGIVTACICYQSRLVAT</sequence>
<dbReference type="PANTHER" id="PTHR31446">
    <property type="entry name" value="ACID PHOSPHATASE/VANADIUM-DEPENDENT HALOPEROXIDASE-RELATED PROTEIN"/>
    <property type="match status" value="1"/>
</dbReference>
<keyword evidence="1" id="KW-0812">Transmembrane</keyword>
<keyword evidence="2" id="KW-0732">Signal</keyword>
<dbReference type="InterPro" id="IPR003832">
    <property type="entry name" value="DUF212"/>
</dbReference>
<reference evidence="3 4" key="1">
    <citation type="journal article" date="2023" name="Hortic Res">
        <title>The complete reference genome for grapevine (Vitis vinifera L.) genetics and breeding.</title>
        <authorList>
            <person name="Shi X."/>
            <person name="Cao S."/>
            <person name="Wang X."/>
            <person name="Huang S."/>
            <person name="Wang Y."/>
            <person name="Liu Z."/>
            <person name="Liu W."/>
            <person name="Leng X."/>
            <person name="Peng Y."/>
            <person name="Wang N."/>
            <person name="Wang Y."/>
            <person name="Ma Z."/>
            <person name="Xu X."/>
            <person name="Zhang F."/>
            <person name="Xue H."/>
            <person name="Zhong H."/>
            <person name="Wang Y."/>
            <person name="Zhang K."/>
            <person name="Velt A."/>
            <person name="Avia K."/>
            <person name="Holtgrawe D."/>
            <person name="Grimplet J."/>
            <person name="Matus J.T."/>
            <person name="Ware D."/>
            <person name="Wu X."/>
            <person name="Wang H."/>
            <person name="Liu C."/>
            <person name="Fang Y."/>
            <person name="Rustenholz C."/>
            <person name="Cheng Z."/>
            <person name="Xiao H."/>
            <person name="Zhou Y."/>
        </authorList>
    </citation>
    <scope>NUCLEOTIDE SEQUENCE [LARGE SCALE GENOMIC DNA]</scope>
    <source>
        <strain evidence="4">cv. Pinot noir / PN40024</strain>
        <tissue evidence="3">Leaf</tissue>
    </source>
</reference>
<dbReference type="EMBL" id="CP126649">
    <property type="protein sequence ID" value="WJZ82779.1"/>
    <property type="molecule type" value="Genomic_DNA"/>
</dbReference>
<proteinExistence type="predicted"/>
<evidence type="ECO:0000313" key="3">
    <source>
        <dbReference type="EMBL" id="WJZ82779.1"/>
    </source>
</evidence>
<evidence type="ECO:0000313" key="4">
    <source>
        <dbReference type="Proteomes" id="UP001227230"/>
    </source>
</evidence>
<protein>
    <recommendedName>
        <fullName evidence="5">Transmembrane protein</fullName>
    </recommendedName>
</protein>
<feature type="transmembrane region" description="Helical" evidence="1">
    <location>
        <begin position="91"/>
        <end position="112"/>
    </location>
</feature>
<gene>
    <name evidence="3" type="ORF">VitviT2T_002507</name>
</gene>
<keyword evidence="1" id="KW-1133">Transmembrane helix</keyword>
<evidence type="ECO:0000256" key="1">
    <source>
        <dbReference type="SAM" id="Phobius"/>
    </source>
</evidence>